<accession>A0A0B7MD54</accession>
<sequence>MLQEEITAVLNEVIASGQFILGEHVKLVEEANLCGAKYGIGVGNGSDALYLALLACGVGPGDEVITTPFTFFATAGSIVRTGANPVFVDIDPKTYNIDPELIASKITSQTKALLPVHLYEQPAEMDRIIEIADQHNLKVSCPISDPLHRQKLLSCQPPVHNRCQRP</sequence>
<evidence type="ECO:0000313" key="2">
    <source>
        <dbReference type="EMBL" id="CEO88489.1"/>
    </source>
</evidence>
<dbReference type="RefSeq" id="WP_052835366.1">
    <property type="nucleotide sequence ID" value="NZ_CDRZ01000110.1"/>
</dbReference>
<dbReference type="PANTHER" id="PTHR30244">
    <property type="entry name" value="TRANSAMINASE"/>
    <property type="match status" value="1"/>
</dbReference>
<dbReference type="GO" id="GO:0030170">
    <property type="term" value="F:pyridoxal phosphate binding"/>
    <property type="evidence" value="ECO:0007669"/>
    <property type="project" value="TreeGrafter"/>
</dbReference>
<dbReference type="Proteomes" id="UP000046155">
    <property type="component" value="Unassembled WGS sequence"/>
</dbReference>
<reference evidence="3" key="1">
    <citation type="submission" date="2015-01" db="EMBL/GenBank/DDBJ databases">
        <authorList>
            <person name="Manzoor Shahid"/>
            <person name="Zubair Saima"/>
        </authorList>
    </citation>
    <scope>NUCLEOTIDE SEQUENCE [LARGE SCALE GENOMIC DNA]</scope>
    <source>
        <strain evidence="3">Sp3</strain>
    </source>
</reference>
<protein>
    <submittedName>
        <fullName evidence="2">Pleiotropic regulatory protein</fullName>
    </submittedName>
</protein>
<dbReference type="AlphaFoldDB" id="A0A0B7MD54"/>
<dbReference type="Pfam" id="PF01041">
    <property type="entry name" value="DegT_DnrJ_EryC1"/>
    <property type="match status" value="1"/>
</dbReference>
<dbReference type="PANTHER" id="PTHR30244:SF36">
    <property type="entry name" value="3-OXO-GLUCOSE-6-PHOSPHATE:GLUTAMATE AMINOTRANSFERASE"/>
    <property type="match status" value="1"/>
</dbReference>
<keyword evidence="1" id="KW-0663">Pyridoxal phosphate</keyword>
<dbReference type="InterPro" id="IPR015424">
    <property type="entry name" value="PyrdxlP-dep_Trfase"/>
</dbReference>
<name>A0A0B7MD54_9FIRM</name>
<dbReference type="EMBL" id="CDRZ01000110">
    <property type="protein sequence ID" value="CEO88489.1"/>
    <property type="molecule type" value="Genomic_DNA"/>
</dbReference>
<dbReference type="SUPFAM" id="SSF53383">
    <property type="entry name" value="PLP-dependent transferases"/>
    <property type="match status" value="1"/>
</dbReference>
<gene>
    <name evidence="2" type="ORF">SSCH_1980001</name>
</gene>
<keyword evidence="3" id="KW-1185">Reference proteome</keyword>
<evidence type="ECO:0000256" key="1">
    <source>
        <dbReference type="ARBA" id="ARBA00022898"/>
    </source>
</evidence>
<organism evidence="2 3">
    <name type="scientific">Syntrophaceticus schinkii</name>
    <dbReference type="NCBI Taxonomy" id="499207"/>
    <lineage>
        <taxon>Bacteria</taxon>
        <taxon>Bacillati</taxon>
        <taxon>Bacillota</taxon>
        <taxon>Clostridia</taxon>
        <taxon>Thermoanaerobacterales</taxon>
        <taxon>Thermoanaerobacterales Family III. Incertae Sedis</taxon>
        <taxon>Syntrophaceticus</taxon>
    </lineage>
</organism>
<dbReference type="GO" id="GO:0008483">
    <property type="term" value="F:transaminase activity"/>
    <property type="evidence" value="ECO:0007669"/>
    <property type="project" value="TreeGrafter"/>
</dbReference>
<dbReference type="InterPro" id="IPR000653">
    <property type="entry name" value="DegT/StrS_aminotransferase"/>
</dbReference>
<dbReference type="GO" id="GO:0000271">
    <property type="term" value="P:polysaccharide biosynthetic process"/>
    <property type="evidence" value="ECO:0007669"/>
    <property type="project" value="TreeGrafter"/>
</dbReference>
<dbReference type="Gene3D" id="3.40.640.10">
    <property type="entry name" value="Type I PLP-dependent aspartate aminotransferase-like (Major domain)"/>
    <property type="match status" value="1"/>
</dbReference>
<dbReference type="InterPro" id="IPR015421">
    <property type="entry name" value="PyrdxlP-dep_Trfase_major"/>
</dbReference>
<evidence type="ECO:0000313" key="3">
    <source>
        <dbReference type="Proteomes" id="UP000046155"/>
    </source>
</evidence>
<proteinExistence type="predicted"/>